<dbReference type="EMBL" id="BMAW01019619">
    <property type="protein sequence ID" value="GFT64350.1"/>
    <property type="molecule type" value="Genomic_DNA"/>
</dbReference>
<dbReference type="Proteomes" id="UP000887013">
    <property type="component" value="Unassembled WGS sequence"/>
</dbReference>
<dbReference type="OrthoDB" id="10403576at2759"/>
<name>A0A8X6TYS3_NEPPI</name>
<comment type="caution">
    <text evidence="1">The sequence shown here is derived from an EMBL/GenBank/DDBJ whole genome shotgun (WGS) entry which is preliminary data.</text>
</comment>
<accession>A0A8X6TYS3</accession>
<evidence type="ECO:0000313" key="2">
    <source>
        <dbReference type="Proteomes" id="UP000887013"/>
    </source>
</evidence>
<sequence>MFLQWSYPALACHKISSDRVNTYSDTASAVAFVDVFLRNGFGSFYSEMFATLQRDTIPNGPPDFVVLVMGRTRTKCKTKLAEGTIITQWLLLT</sequence>
<organism evidence="1 2">
    <name type="scientific">Nephila pilipes</name>
    <name type="common">Giant wood spider</name>
    <name type="synonym">Nephila maculata</name>
    <dbReference type="NCBI Taxonomy" id="299642"/>
    <lineage>
        <taxon>Eukaryota</taxon>
        <taxon>Metazoa</taxon>
        <taxon>Ecdysozoa</taxon>
        <taxon>Arthropoda</taxon>
        <taxon>Chelicerata</taxon>
        <taxon>Arachnida</taxon>
        <taxon>Araneae</taxon>
        <taxon>Araneomorphae</taxon>
        <taxon>Entelegynae</taxon>
        <taxon>Araneoidea</taxon>
        <taxon>Nephilidae</taxon>
        <taxon>Nephila</taxon>
    </lineage>
</organism>
<gene>
    <name evidence="1" type="ORF">NPIL_162391</name>
</gene>
<keyword evidence="2" id="KW-1185">Reference proteome</keyword>
<reference evidence="1" key="1">
    <citation type="submission" date="2020-08" db="EMBL/GenBank/DDBJ databases">
        <title>Multicomponent nature underlies the extraordinary mechanical properties of spider dragline silk.</title>
        <authorList>
            <person name="Kono N."/>
            <person name="Nakamura H."/>
            <person name="Mori M."/>
            <person name="Yoshida Y."/>
            <person name="Ohtoshi R."/>
            <person name="Malay A.D."/>
            <person name="Moran D.A.P."/>
            <person name="Tomita M."/>
            <person name="Numata K."/>
            <person name="Arakawa K."/>
        </authorList>
    </citation>
    <scope>NUCLEOTIDE SEQUENCE</scope>
</reference>
<evidence type="ECO:0000313" key="1">
    <source>
        <dbReference type="EMBL" id="GFT64350.1"/>
    </source>
</evidence>
<proteinExistence type="predicted"/>
<protein>
    <submittedName>
        <fullName evidence="1">Uncharacterized protein</fullName>
    </submittedName>
</protein>
<dbReference type="AlphaFoldDB" id="A0A8X6TYS3"/>